<dbReference type="AlphaFoldDB" id="A0A0K0XSP3"/>
<dbReference type="GO" id="GO:0005886">
    <property type="term" value="C:plasma membrane"/>
    <property type="evidence" value="ECO:0007669"/>
    <property type="project" value="UniProtKB-SubCell"/>
</dbReference>
<organism evidence="9 10">
    <name type="scientific">Wenzhouxiangella marina</name>
    <dbReference type="NCBI Taxonomy" id="1579979"/>
    <lineage>
        <taxon>Bacteria</taxon>
        <taxon>Pseudomonadati</taxon>
        <taxon>Pseudomonadota</taxon>
        <taxon>Gammaproteobacteria</taxon>
        <taxon>Chromatiales</taxon>
        <taxon>Wenzhouxiangellaceae</taxon>
        <taxon>Wenzhouxiangella</taxon>
    </lineage>
</organism>
<keyword evidence="5" id="KW-1133">Transmembrane helix</keyword>
<dbReference type="Pfam" id="PF14067">
    <property type="entry name" value="LssY_C"/>
    <property type="match status" value="1"/>
</dbReference>
<evidence type="ECO:0000259" key="7">
    <source>
        <dbReference type="Pfam" id="PF09335"/>
    </source>
</evidence>
<dbReference type="Pfam" id="PF09335">
    <property type="entry name" value="VTT_dom"/>
    <property type="match status" value="1"/>
</dbReference>
<dbReference type="InterPro" id="IPR032816">
    <property type="entry name" value="VTT_dom"/>
</dbReference>
<feature type="domain" description="VTT" evidence="7">
    <location>
        <begin position="40"/>
        <end position="164"/>
    </location>
</feature>
<comment type="subcellular location">
    <subcellularLocation>
        <location evidence="1">Cell membrane</location>
        <topology evidence="1">Multi-pass membrane protein</topology>
    </subcellularLocation>
</comment>
<evidence type="ECO:0000256" key="6">
    <source>
        <dbReference type="ARBA" id="ARBA00023136"/>
    </source>
</evidence>
<reference evidence="9 10" key="1">
    <citation type="submission" date="2015-07" db="EMBL/GenBank/DDBJ databases">
        <authorList>
            <person name="Noorani M."/>
        </authorList>
    </citation>
    <scope>NUCLEOTIDE SEQUENCE [LARGE SCALE GENOMIC DNA]</scope>
    <source>
        <strain evidence="9 10">KCTC 42284</strain>
    </source>
</reference>
<evidence type="ECO:0000256" key="2">
    <source>
        <dbReference type="ARBA" id="ARBA00010792"/>
    </source>
</evidence>
<evidence type="ECO:0000313" key="9">
    <source>
        <dbReference type="EMBL" id="AKS40652.1"/>
    </source>
</evidence>
<evidence type="ECO:0000256" key="3">
    <source>
        <dbReference type="ARBA" id="ARBA00022475"/>
    </source>
</evidence>
<dbReference type="PANTHER" id="PTHR30353">
    <property type="entry name" value="INNER MEMBRANE PROTEIN DEDA-RELATED"/>
    <property type="match status" value="1"/>
</dbReference>
<dbReference type="InterPro" id="IPR032818">
    <property type="entry name" value="DedA-like"/>
</dbReference>
<feature type="domain" description="LssY-like C-terminal" evidence="8">
    <location>
        <begin position="506"/>
        <end position="608"/>
    </location>
</feature>
<evidence type="ECO:0000256" key="5">
    <source>
        <dbReference type="ARBA" id="ARBA00022989"/>
    </source>
</evidence>
<dbReference type="OrthoDB" id="9780918at2"/>
<dbReference type="PATRIC" id="fig|1579979.3.peg.270"/>
<dbReference type="InterPro" id="IPR025902">
    <property type="entry name" value="LssY-like-C_dom"/>
</dbReference>
<gene>
    <name evidence="9" type="ORF">WM2015_265</name>
</gene>
<evidence type="ECO:0000256" key="1">
    <source>
        <dbReference type="ARBA" id="ARBA00004651"/>
    </source>
</evidence>
<sequence length="660" mass="72413">MGEQALGILTGLAETHPIWLVLLAFIVAFLESLAIVGILVPGIILLFIVGTLIGPEWTVFMACWLAASGGALLGDGLSFWLGWRYRARVPTLWPFSRRPELLSRARDQFHRHGGKAIVIARFIGPMRPIVPMIAGSMHVSNALFYRYAIPACIAWAPLYLLPGALFGASLELAAEFAGRLASLLAILVIGLWLLLWVTRQIYEFTARRSGWWLRSLIRWLRSHPRLGRLFGPLLEPGGREVLSVTLLGLLWLACLAVLLAVLLAAPFADTHWDADRQIASWAGSLRNHFADPVLAAIALATGSRAMLFLAGAFAVILLGLGRINATWHWAMAMIGGWFSGELLILLTGLMMERPEVMPSLGEVPFRPYLLACLVFGFFAVLLAKDLGARRRKWPYLATTLILGLSGFAHFYLGRASLPGLLAALALGLGWVAMIGIAYRQRASRRPHAPGLVLAFYGLALGAAVVNARSGLEALLEATELRPPAQSISRQAWQAGDWRKLPDRISSLGPFERHRFDLQLAAPMEAIEQALLAAGWQPVPEVRLGDLGSILIGRPDRAELPHLNKDFAGRPDDRMLRFDTQEGPVVLLRLWASGARLTPDGEPVWLGQVRAVEPGLFLGGLTRWYELGDRTDDAASILDRALPNWWQAAPEGGPRLYALPD</sequence>
<keyword evidence="4" id="KW-0812">Transmembrane</keyword>
<evidence type="ECO:0000313" key="10">
    <source>
        <dbReference type="Proteomes" id="UP000066624"/>
    </source>
</evidence>
<dbReference type="Proteomes" id="UP000066624">
    <property type="component" value="Chromosome"/>
</dbReference>
<accession>A0A0K0XSP3</accession>
<keyword evidence="3" id="KW-1003">Cell membrane</keyword>
<dbReference type="PANTHER" id="PTHR30353:SF15">
    <property type="entry name" value="INNER MEMBRANE PROTEIN YABI"/>
    <property type="match status" value="1"/>
</dbReference>
<dbReference type="RefSeq" id="WP_049724344.1">
    <property type="nucleotide sequence ID" value="NZ_CP012154.1"/>
</dbReference>
<name>A0A0K0XSP3_9GAMM</name>
<proteinExistence type="inferred from homology"/>
<dbReference type="EMBL" id="CP012154">
    <property type="protein sequence ID" value="AKS40652.1"/>
    <property type="molecule type" value="Genomic_DNA"/>
</dbReference>
<keyword evidence="10" id="KW-1185">Reference proteome</keyword>
<dbReference type="KEGG" id="wma:WM2015_265"/>
<dbReference type="STRING" id="1579979.WM2015_265"/>
<protein>
    <submittedName>
        <fullName evidence="9">Uncharacterized protein</fullName>
    </submittedName>
</protein>
<comment type="similarity">
    <text evidence="2">Belongs to the DedA family.</text>
</comment>
<keyword evidence="6" id="KW-0472">Membrane</keyword>
<evidence type="ECO:0000259" key="8">
    <source>
        <dbReference type="Pfam" id="PF14067"/>
    </source>
</evidence>
<evidence type="ECO:0000256" key="4">
    <source>
        <dbReference type="ARBA" id="ARBA00022692"/>
    </source>
</evidence>